<dbReference type="InParanoid" id="A0A804J253"/>
<evidence type="ECO:0000313" key="2">
    <source>
        <dbReference type="Proteomes" id="UP000012960"/>
    </source>
</evidence>
<accession>A0A804J253</accession>
<dbReference type="AlphaFoldDB" id="A0A804J253"/>
<protein>
    <submittedName>
        <fullName evidence="1">Uncharacterized protein</fullName>
    </submittedName>
</protein>
<dbReference type="Gramene" id="Ma05_t08050.1">
    <property type="protein sequence ID" value="Ma05_p08050.1"/>
    <property type="gene ID" value="Ma05_g08050"/>
</dbReference>
<name>A0A804J253_MUSAM</name>
<keyword evidence="2" id="KW-1185">Reference proteome</keyword>
<evidence type="ECO:0000313" key="1">
    <source>
        <dbReference type="EnsemblPlants" id="Ma05_p08050.1"/>
    </source>
</evidence>
<dbReference type="EnsemblPlants" id="Ma05_t08050.1">
    <property type="protein sequence ID" value="Ma05_p08050.1"/>
    <property type="gene ID" value="Ma05_g08050"/>
</dbReference>
<dbReference type="Proteomes" id="UP000012960">
    <property type="component" value="Unplaced"/>
</dbReference>
<reference evidence="1" key="1">
    <citation type="submission" date="2021-05" db="UniProtKB">
        <authorList>
            <consortium name="EnsemblPlants"/>
        </authorList>
    </citation>
    <scope>IDENTIFICATION</scope>
    <source>
        <strain evidence="1">subsp. malaccensis</strain>
    </source>
</reference>
<proteinExistence type="predicted"/>
<sequence>MFVLDQNVLLDPILLIMHLETCKLFMTPMRFFVYGAFSEYSRELSLVRC</sequence>
<organism evidence="1 2">
    <name type="scientific">Musa acuminata subsp. malaccensis</name>
    <name type="common">Wild banana</name>
    <name type="synonym">Musa malaccensis</name>
    <dbReference type="NCBI Taxonomy" id="214687"/>
    <lineage>
        <taxon>Eukaryota</taxon>
        <taxon>Viridiplantae</taxon>
        <taxon>Streptophyta</taxon>
        <taxon>Embryophyta</taxon>
        <taxon>Tracheophyta</taxon>
        <taxon>Spermatophyta</taxon>
        <taxon>Magnoliopsida</taxon>
        <taxon>Liliopsida</taxon>
        <taxon>Zingiberales</taxon>
        <taxon>Musaceae</taxon>
        <taxon>Musa</taxon>
    </lineage>
</organism>